<dbReference type="Proteomes" id="UP000248598">
    <property type="component" value="Chromosome 1"/>
</dbReference>
<dbReference type="GeneID" id="93262856"/>
<name>A0AAX2J4K3_KINKI</name>
<dbReference type="AlphaFoldDB" id="A0AAX2J4K3"/>
<dbReference type="EMBL" id="LS483426">
    <property type="protein sequence ID" value="SQH25379.1"/>
    <property type="molecule type" value="Genomic_DNA"/>
</dbReference>
<organism evidence="1 2">
    <name type="scientific">Kingella kingae</name>
    <dbReference type="NCBI Taxonomy" id="504"/>
    <lineage>
        <taxon>Bacteria</taxon>
        <taxon>Pseudomonadati</taxon>
        <taxon>Pseudomonadota</taxon>
        <taxon>Betaproteobacteria</taxon>
        <taxon>Neisseriales</taxon>
        <taxon>Neisseriaceae</taxon>
        <taxon>Kingella</taxon>
    </lineage>
</organism>
<proteinExistence type="predicted"/>
<dbReference type="RefSeq" id="WP_003786719.1">
    <property type="nucleotide sequence ID" value="NZ_CP091518.1"/>
</dbReference>
<sequence length="126" mass="14248">MNELHLSLSDFAAQLNKNSTRPVSIQQTAPNQITAHYWFDIKLNLLRFSDSSLLFGYELPWGANMLVKLFSGINSKKFTLNTSDKTVFLHLDAFGVYRKQLAGRTIAGVELRNNTLIFQLNEVQAA</sequence>
<reference evidence="1 2" key="1">
    <citation type="submission" date="2018-06" db="EMBL/GenBank/DDBJ databases">
        <authorList>
            <consortium name="Pathogen Informatics"/>
            <person name="Doyle S."/>
        </authorList>
    </citation>
    <scope>NUCLEOTIDE SEQUENCE [LARGE SCALE GENOMIC DNA]</scope>
    <source>
        <strain evidence="1 2">NCTC10529</strain>
    </source>
</reference>
<accession>A0AAX2J4K3</accession>
<evidence type="ECO:0000313" key="1">
    <source>
        <dbReference type="EMBL" id="SQH25379.1"/>
    </source>
</evidence>
<protein>
    <submittedName>
        <fullName evidence="1">Uncharacterized protein</fullName>
    </submittedName>
</protein>
<evidence type="ECO:0000313" key="2">
    <source>
        <dbReference type="Proteomes" id="UP000248598"/>
    </source>
</evidence>
<gene>
    <name evidence="1" type="ORF">NCTC10529_01577</name>
</gene>